<dbReference type="SUPFAM" id="SSF101478">
    <property type="entry name" value="ADP-ribosylglycohydrolase"/>
    <property type="match status" value="1"/>
</dbReference>
<reference evidence="2" key="2">
    <citation type="submission" date="2020-09" db="EMBL/GenBank/DDBJ databases">
        <authorList>
            <person name="Sun Q."/>
            <person name="Zhou Y."/>
        </authorList>
    </citation>
    <scope>NUCLEOTIDE SEQUENCE</scope>
    <source>
        <strain evidence="2">CGMCC 1.15725</strain>
    </source>
</reference>
<keyword evidence="1" id="KW-0460">Magnesium</keyword>
<protein>
    <submittedName>
        <fullName evidence="2">ADP-ribosylglycohydrolase</fullName>
    </submittedName>
</protein>
<evidence type="ECO:0000313" key="2">
    <source>
        <dbReference type="EMBL" id="GGF20449.1"/>
    </source>
</evidence>
<feature type="binding site" evidence="1">
    <location>
        <position position="319"/>
    </location>
    <ligand>
        <name>Mg(2+)</name>
        <dbReference type="ChEBI" id="CHEBI:18420"/>
        <label>1</label>
    </ligand>
</feature>
<dbReference type="Proteomes" id="UP000646365">
    <property type="component" value="Unassembled WGS sequence"/>
</dbReference>
<dbReference type="Pfam" id="PF03747">
    <property type="entry name" value="ADP_ribosyl_GH"/>
    <property type="match status" value="1"/>
</dbReference>
<dbReference type="NCBIfam" id="NF041672">
    <property type="entry name" value="ADPriboarghdlase"/>
    <property type="match status" value="1"/>
</dbReference>
<feature type="binding site" evidence="1">
    <location>
        <position position="318"/>
    </location>
    <ligand>
        <name>Mg(2+)</name>
        <dbReference type="ChEBI" id="CHEBI:18420"/>
        <label>1</label>
    </ligand>
</feature>
<comment type="caution">
    <text evidence="2">The sequence shown here is derived from an EMBL/GenBank/DDBJ whole genome shotgun (WGS) entry which is preliminary data.</text>
</comment>
<dbReference type="InterPro" id="IPR036705">
    <property type="entry name" value="Ribosyl_crysJ1_sf"/>
</dbReference>
<feature type="binding site" evidence="1">
    <location>
        <position position="117"/>
    </location>
    <ligand>
        <name>Mg(2+)</name>
        <dbReference type="ChEBI" id="CHEBI:18420"/>
        <label>1</label>
    </ligand>
</feature>
<dbReference type="RefSeq" id="WP_189046709.1">
    <property type="nucleotide sequence ID" value="NZ_BMJQ01000006.1"/>
</dbReference>
<dbReference type="Gene3D" id="1.10.4080.10">
    <property type="entry name" value="ADP-ribosylation/Crystallin J1"/>
    <property type="match status" value="1"/>
</dbReference>
<dbReference type="GO" id="GO:0046872">
    <property type="term" value="F:metal ion binding"/>
    <property type="evidence" value="ECO:0007669"/>
    <property type="project" value="UniProtKB-KW"/>
</dbReference>
<organism evidence="2 3">
    <name type="scientific">Aliidongia dinghuensis</name>
    <dbReference type="NCBI Taxonomy" id="1867774"/>
    <lineage>
        <taxon>Bacteria</taxon>
        <taxon>Pseudomonadati</taxon>
        <taxon>Pseudomonadota</taxon>
        <taxon>Alphaproteobacteria</taxon>
        <taxon>Rhodospirillales</taxon>
        <taxon>Dongiaceae</taxon>
        <taxon>Aliidongia</taxon>
    </lineage>
</organism>
<comment type="cofactor">
    <cofactor evidence="1">
        <name>Mg(2+)</name>
        <dbReference type="ChEBI" id="CHEBI:18420"/>
    </cofactor>
    <text evidence="1">Binds 2 magnesium ions per subunit.</text>
</comment>
<dbReference type="InterPro" id="IPR005502">
    <property type="entry name" value="Ribosyl_crysJ1"/>
</dbReference>
<gene>
    <name evidence="2" type="ORF">GCM10011611_28110</name>
</gene>
<accession>A0A8J2YV62</accession>
<name>A0A8J2YV62_9PROT</name>
<dbReference type="InterPro" id="IPR049650">
    <property type="entry name" value="Tri1-like"/>
</dbReference>
<dbReference type="InterPro" id="IPR050792">
    <property type="entry name" value="ADP-ribosylglycohydrolase"/>
</dbReference>
<keyword evidence="1" id="KW-0479">Metal-binding</keyword>
<dbReference type="PANTHER" id="PTHR16222:SF12">
    <property type="entry name" value="ADP-RIBOSYLGLYCOHYDROLASE-RELATED"/>
    <property type="match status" value="1"/>
</dbReference>
<feature type="binding site" evidence="1">
    <location>
        <position position="118"/>
    </location>
    <ligand>
        <name>Mg(2+)</name>
        <dbReference type="ChEBI" id="CHEBI:18420"/>
        <label>1</label>
    </ligand>
</feature>
<reference evidence="2" key="1">
    <citation type="journal article" date="2014" name="Int. J. Syst. Evol. Microbiol.">
        <title>Complete genome sequence of Corynebacterium casei LMG S-19264T (=DSM 44701T), isolated from a smear-ripened cheese.</title>
        <authorList>
            <consortium name="US DOE Joint Genome Institute (JGI-PGF)"/>
            <person name="Walter F."/>
            <person name="Albersmeier A."/>
            <person name="Kalinowski J."/>
            <person name="Ruckert C."/>
        </authorList>
    </citation>
    <scope>NUCLEOTIDE SEQUENCE</scope>
    <source>
        <strain evidence="2">CGMCC 1.15725</strain>
    </source>
</reference>
<dbReference type="EMBL" id="BMJQ01000006">
    <property type="protein sequence ID" value="GGF20449.1"/>
    <property type="molecule type" value="Genomic_DNA"/>
</dbReference>
<dbReference type="AlphaFoldDB" id="A0A8J2YV62"/>
<feature type="binding site" evidence="1">
    <location>
        <position position="316"/>
    </location>
    <ligand>
        <name>Mg(2+)</name>
        <dbReference type="ChEBI" id="CHEBI:18420"/>
        <label>1</label>
    </ligand>
</feature>
<dbReference type="PANTHER" id="PTHR16222">
    <property type="entry name" value="ADP-RIBOSYLGLYCOHYDROLASE"/>
    <property type="match status" value="1"/>
</dbReference>
<evidence type="ECO:0000256" key="1">
    <source>
        <dbReference type="PIRSR" id="PIRSR605502-1"/>
    </source>
</evidence>
<keyword evidence="3" id="KW-1185">Reference proteome</keyword>
<evidence type="ECO:0000313" key="3">
    <source>
        <dbReference type="Proteomes" id="UP000646365"/>
    </source>
</evidence>
<sequence>MIDLRDPTETVAAYARRYDMFLPPTSYAVARRMQDPALPAAREVREGVDPAIPVWLLPSAYEGVAEATRKGRAVGALLGLAVGDAVGTTLEFRRRDEARVTDMVGGGPFHLQPGEWTDDTSTALCLADSLLAERSFVPADFAARLARWYRNGENSVNGRCFDIGITTRDALEAYLQSGRPQSGSADPSSAGNGSLVRLAPLAIYYRRSLERVWTLSQAQSRTTHNAAEVLSACQFFGILLWHALNGASKEEVLAPKVLPVQPRVMIINAGEYKQKTRDRIRSSGYVIDTLEAALWSVWTTDNFEDAVLTAANLADDADSVAAAAGQLAGALYGVEAIPERWRARIAWHDRLVDMAAKLFDTAPAA</sequence>
<proteinExistence type="predicted"/>
<feature type="binding site" evidence="1">
    <location>
        <position position="119"/>
    </location>
    <ligand>
        <name>Mg(2+)</name>
        <dbReference type="ChEBI" id="CHEBI:18420"/>
        <label>1</label>
    </ligand>
</feature>